<dbReference type="AlphaFoldDB" id="A0A2I0BHK9"/>
<dbReference type="Proteomes" id="UP000236161">
    <property type="component" value="Unassembled WGS sequence"/>
</dbReference>
<name>A0A2I0BHK9_9ASPA</name>
<sequence>MMGPISRDEEKATMLNTGANLSTGKCGYHDHRGVEPGKLNIERLISGAKDIQHSSEFNRSPNELLVKSNKTEKVYKLTRETKENGLKSVDSSKETALNSHSSPKFRSGNENSGSKEKSPVLPGANEQFQKIEMHKFARVVTELYSMMAKDYHATAKRKPPINNNQPLDGIYVKP</sequence>
<evidence type="ECO:0000256" key="1">
    <source>
        <dbReference type="SAM" id="MobiDB-lite"/>
    </source>
</evidence>
<evidence type="ECO:0000313" key="2">
    <source>
        <dbReference type="EMBL" id="PKA67287.1"/>
    </source>
</evidence>
<proteinExistence type="predicted"/>
<keyword evidence="3" id="KW-1185">Reference proteome</keyword>
<feature type="region of interest" description="Disordered" evidence="1">
    <location>
        <begin position="83"/>
        <end position="121"/>
    </location>
</feature>
<feature type="region of interest" description="Disordered" evidence="1">
    <location>
        <begin position="153"/>
        <end position="174"/>
    </location>
</feature>
<gene>
    <name evidence="2" type="ORF">AXF42_Ash004780</name>
</gene>
<protein>
    <submittedName>
        <fullName evidence="2">Uncharacterized protein</fullName>
    </submittedName>
</protein>
<dbReference type="OrthoDB" id="787090at2759"/>
<feature type="region of interest" description="Disordered" evidence="1">
    <location>
        <begin position="1"/>
        <end position="30"/>
    </location>
</feature>
<dbReference type="EMBL" id="KZ451883">
    <property type="protein sequence ID" value="PKA67287.1"/>
    <property type="molecule type" value="Genomic_DNA"/>
</dbReference>
<evidence type="ECO:0000313" key="3">
    <source>
        <dbReference type="Proteomes" id="UP000236161"/>
    </source>
</evidence>
<feature type="compositionally biased region" description="Polar residues" evidence="1">
    <location>
        <begin position="94"/>
        <end position="112"/>
    </location>
</feature>
<accession>A0A2I0BHK9</accession>
<reference evidence="2 3" key="1">
    <citation type="journal article" date="2017" name="Nature">
        <title>The Apostasia genome and the evolution of orchids.</title>
        <authorList>
            <person name="Zhang G.Q."/>
            <person name="Liu K.W."/>
            <person name="Li Z."/>
            <person name="Lohaus R."/>
            <person name="Hsiao Y.Y."/>
            <person name="Niu S.C."/>
            <person name="Wang J.Y."/>
            <person name="Lin Y.C."/>
            <person name="Xu Q."/>
            <person name="Chen L.J."/>
            <person name="Yoshida K."/>
            <person name="Fujiwara S."/>
            <person name="Wang Z.W."/>
            <person name="Zhang Y.Q."/>
            <person name="Mitsuda N."/>
            <person name="Wang M."/>
            <person name="Liu G.H."/>
            <person name="Pecoraro L."/>
            <person name="Huang H.X."/>
            <person name="Xiao X.J."/>
            <person name="Lin M."/>
            <person name="Wu X.Y."/>
            <person name="Wu W.L."/>
            <person name="Chen Y.Y."/>
            <person name="Chang S.B."/>
            <person name="Sakamoto S."/>
            <person name="Ohme-Takagi M."/>
            <person name="Yagi M."/>
            <person name="Zeng S.J."/>
            <person name="Shen C.Y."/>
            <person name="Yeh C.M."/>
            <person name="Luo Y.B."/>
            <person name="Tsai W.C."/>
            <person name="Van de Peer Y."/>
            <person name="Liu Z.J."/>
        </authorList>
    </citation>
    <scope>NUCLEOTIDE SEQUENCE [LARGE SCALE GENOMIC DNA]</scope>
    <source>
        <strain evidence="3">cv. Shenzhen</strain>
        <tissue evidence="2">Stem</tissue>
    </source>
</reference>
<organism evidence="2 3">
    <name type="scientific">Apostasia shenzhenica</name>
    <dbReference type="NCBI Taxonomy" id="1088818"/>
    <lineage>
        <taxon>Eukaryota</taxon>
        <taxon>Viridiplantae</taxon>
        <taxon>Streptophyta</taxon>
        <taxon>Embryophyta</taxon>
        <taxon>Tracheophyta</taxon>
        <taxon>Spermatophyta</taxon>
        <taxon>Magnoliopsida</taxon>
        <taxon>Liliopsida</taxon>
        <taxon>Asparagales</taxon>
        <taxon>Orchidaceae</taxon>
        <taxon>Apostasioideae</taxon>
        <taxon>Apostasia</taxon>
    </lineage>
</organism>
<feature type="compositionally biased region" description="Basic and acidic residues" evidence="1">
    <location>
        <begin position="1"/>
        <end position="12"/>
    </location>
</feature>
<feature type="compositionally biased region" description="Polar residues" evidence="1">
    <location>
        <begin position="14"/>
        <end position="23"/>
    </location>
</feature>
<feature type="compositionally biased region" description="Basic and acidic residues" evidence="1">
    <location>
        <begin position="83"/>
        <end position="93"/>
    </location>
</feature>